<dbReference type="Pfam" id="PF05216">
    <property type="entry name" value="UNC-50"/>
    <property type="match status" value="1"/>
</dbReference>
<dbReference type="OrthoDB" id="10027013at2759"/>
<evidence type="ECO:0000256" key="3">
    <source>
        <dbReference type="ARBA" id="ARBA00022692"/>
    </source>
</evidence>
<accession>A0A152A7V5</accession>
<protein>
    <submittedName>
        <fullName evidence="7">UNC-50 family protein</fullName>
    </submittedName>
</protein>
<reference evidence="7 8" key="1">
    <citation type="submission" date="2015-12" db="EMBL/GenBank/DDBJ databases">
        <title>Dictyostelia acquired genes for synthesis and detection of signals that induce cell-type specialization by lateral gene transfer from prokaryotes.</title>
        <authorList>
            <person name="Gloeckner G."/>
            <person name="Schaap P."/>
        </authorList>
    </citation>
    <scope>NUCLEOTIDE SEQUENCE [LARGE SCALE GENOMIC DNA]</scope>
    <source>
        <strain evidence="7 8">TK</strain>
    </source>
</reference>
<evidence type="ECO:0000256" key="1">
    <source>
        <dbReference type="ARBA" id="ARBA00004141"/>
    </source>
</evidence>
<dbReference type="Proteomes" id="UP000076078">
    <property type="component" value="Unassembled WGS sequence"/>
</dbReference>
<dbReference type="FunCoup" id="A0A152A7V5">
    <property type="interactions" value="755"/>
</dbReference>
<organism evidence="7 8">
    <name type="scientific">Tieghemostelium lacteum</name>
    <name type="common">Slime mold</name>
    <name type="synonym">Dictyostelium lacteum</name>
    <dbReference type="NCBI Taxonomy" id="361077"/>
    <lineage>
        <taxon>Eukaryota</taxon>
        <taxon>Amoebozoa</taxon>
        <taxon>Evosea</taxon>
        <taxon>Eumycetozoa</taxon>
        <taxon>Dictyostelia</taxon>
        <taxon>Dictyosteliales</taxon>
        <taxon>Raperosteliaceae</taxon>
        <taxon>Tieghemostelium</taxon>
    </lineage>
</organism>
<sequence length="253" mass="30229">MLPITYSRLNSNIGAGGRRLIPEYFRRIFHYPQMDIEYTFWIMFYLCFNPSRVYRNTSWHKQTKNQWARDDPAFVFILLLFMFVASMSYAITFHYLNFFHIIKTIFWSVFIDFILVGLIVATIGWYITNRFFRVSAHNHSVDQSVEWLYAFDIHCNSFFPFFIILYVFQFFLLPILLSNSFLSTLISNVMYFFGFVYYYHITFLGYNALPFLQHTVAFLYPIALIFTFCVLGVVFNINLTVVIMKFYFGIALS</sequence>
<evidence type="ECO:0000313" key="7">
    <source>
        <dbReference type="EMBL" id="KYR02296.1"/>
    </source>
</evidence>
<dbReference type="PANTHER" id="PTHR12841:SF6">
    <property type="entry name" value="PROTEIN UNC-50 HOMOLOG"/>
    <property type="match status" value="1"/>
</dbReference>
<comment type="caution">
    <text evidence="7">The sequence shown here is derived from an EMBL/GenBank/DDBJ whole genome shotgun (WGS) entry which is preliminary data.</text>
</comment>
<dbReference type="GO" id="GO:0000139">
    <property type="term" value="C:Golgi membrane"/>
    <property type="evidence" value="ECO:0007669"/>
    <property type="project" value="TreeGrafter"/>
</dbReference>
<keyword evidence="8" id="KW-1185">Reference proteome</keyword>
<comment type="subcellular location">
    <subcellularLocation>
        <location evidence="1">Membrane</location>
        <topology evidence="1">Multi-pass membrane protein</topology>
    </subcellularLocation>
</comment>
<keyword evidence="3 6" id="KW-0812">Transmembrane</keyword>
<evidence type="ECO:0000256" key="2">
    <source>
        <dbReference type="ARBA" id="ARBA00006293"/>
    </source>
</evidence>
<gene>
    <name evidence="7" type="ORF">DLAC_01127</name>
</gene>
<evidence type="ECO:0000313" key="8">
    <source>
        <dbReference type="Proteomes" id="UP000076078"/>
    </source>
</evidence>
<evidence type="ECO:0000256" key="5">
    <source>
        <dbReference type="ARBA" id="ARBA00023136"/>
    </source>
</evidence>
<feature type="transmembrane region" description="Helical" evidence="6">
    <location>
        <begin position="180"/>
        <end position="199"/>
    </location>
</feature>
<evidence type="ECO:0000256" key="4">
    <source>
        <dbReference type="ARBA" id="ARBA00022989"/>
    </source>
</evidence>
<keyword evidence="5 6" id="KW-0472">Membrane</keyword>
<dbReference type="PANTHER" id="PTHR12841">
    <property type="entry name" value="PROTEIN UNC-50 HOMOLOG"/>
    <property type="match status" value="1"/>
</dbReference>
<feature type="transmembrane region" description="Helical" evidence="6">
    <location>
        <begin position="219"/>
        <end position="248"/>
    </location>
</feature>
<dbReference type="EMBL" id="LODT01000004">
    <property type="protein sequence ID" value="KYR02296.1"/>
    <property type="molecule type" value="Genomic_DNA"/>
</dbReference>
<dbReference type="STRING" id="361077.A0A152A7V5"/>
<comment type="similarity">
    <text evidence="2">Belongs to the unc-50 family.</text>
</comment>
<dbReference type="InterPro" id="IPR007881">
    <property type="entry name" value="UNC-50"/>
</dbReference>
<proteinExistence type="inferred from homology"/>
<feature type="transmembrane region" description="Helical" evidence="6">
    <location>
        <begin position="73"/>
        <end position="93"/>
    </location>
</feature>
<feature type="transmembrane region" description="Helical" evidence="6">
    <location>
        <begin position="105"/>
        <end position="127"/>
    </location>
</feature>
<dbReference type="InParanoid" id="A0A152A7V5"/>
<evidence type="ECO:0000256" key="6">
    <source>
        <dbReference type="SAM" id="Phobius"/>
    </source>
</evidence>
<dbReference type="AlphaFoldDB" id="A0A152A7V5"/>
<dbReference type="OMA" id="YRNFMYR"/>
<keyword evidence="4 6" id="KW-1133">Transmembrane helix</keyword>
<name>A0A152A7V5_TIELA</name>